<evidence type="ECO:0000259" key="6">
    <source>
        <dbReference type="Pfam" id="PF13191"/>
    </source>
</evidence>
<evidence type="ECO:0000256" key="5">
    <source>
        <dbReference type="ARBA" id="ARBA00023242"/>
    </source>
</evidence>
<evidence type="ECO:0000256" key="2">
    <source>
        <dbReference type="ARBA" id="ARBA00005334"/>
    </source>
</evidence>
<evidence type="ECO:0000313" key="8">
    <source>
        <dbReference type="EMBL" id="ORZ33797.1"/>
    </source>
</evidence>
<evidence type="ECO:0000256" key="3">
    <source>
        <dbReference type="ARBA" id="ARBA00022705"/>
    </source>
</evidence>
<dbReference type="GO" id="GO:0005664">
    <property type="term" value="C:nuclear origin of replication recognition complex"/>
    <property type="evidence" value="ECO:0007669"/>
    <property type="project" value="TreeGrafter"/>
</dbReference>
<evidence type="ECO:0000313" key="9">
    <source>
        <dbReference type="Proteomes" id="UP000193411"/>
    </source>
</evidence>
<keyword evidence="4" id="KW-0238">DNA-binding</keyword>
<dbReference type="InterPro" id="IPR027417">
    <property type="entry name" value="P-loop_NTPase"/>
</dbReference>
<dbReference type="Proteomes" id="UP000193411">
    <property type="component" value="Unassembled WGS sequence"/>
</dbReference>
<feature type="domain" description="Orc1-like AAA ATPase" evidence="6">
    <location>
        <begin position="1"/>
        <end position="149"/>
    </location>
</feature>
<comment type="subcellular location">
    <subcellularLocation>
        <location evidence="1">Nucleus</location>
    </subcellularLocation>
</comment>
<accession>A0A1Y2HGT6</accession>
<feature type="non-terminal residue" evidence="8">
    <location>
        <position position="1"/>
    </location>
</feature>
<dbReference type="InterPro" id="IPR016527">
    <property type="entry name" value="ORC4"/>
</dbReference>
<dbReference type="EMBL" id="MCFL01000033">
    <property type="protein sequence ID" value="ORZ33797.1"/>
    <property type="molecule type" value="Genomic_DNA"/>
</dbReference>
<comment type="similarity">
    <text evidence="2">Belongs to the ORC4 family.</text>
</comment>
<dbReference type="Pfam" id="PF13191">
    <property type="entry name" value="AAA_16"/>
    <property type="match status" value="1"/>
</dbReference>
<gene>
    <name evidence="8" type="ORF">BCR44DRAFT_114091</name>
</gene>
<organism evidence="8 9">
    <name type="scientific">Catenaria anguillulae PL171</name>
    <dbReference type="NCBI Taxonomy" id="765915"/>
    <lineage>
        <taxon>Eukaryota</taxon>
        <taxon>Fungi</taxon>
        <taxon>Fungi incertae sedis</taxon>
        <taxon>Blastocladiomycota</taxon>
        <taxon>Blastocladiomycetes</taxon>
        <taxon>Blastocladiales</taxon>
        <taxon>Catenariaceae</taxon>
        <taxon>Catenaria</taxon>
    </lineage>
</organism>
<protein>
    <submittedName>
        <fullName evidence="8">AAA ATPase domain-domain-containing protein</fullName>
    </submittedName>
</protein>
<dbReference type="STRING" id="765915.A0A1Y2HGT6"/>
<reference evidence="8 9" key="1">
    <citation type="submission" date="2016-07" db="EMBL/GenBank/DDBJ databases">
        <title>Pervasive Adenine N6-methylation of Active Genes in Fungi.</title>
        <authorList>
            <consortium name="DOE Joint Genome Institute"/>
            <person name="Mondo S.J."/>
            <person name="Dannebaum R.O."/>
            <person name="Kuo R.C."/>
            <person name="Labutti K."/>
            <person name="Haridas S."/>
            <person name="Kuo A."/>
            <person name="Salamov A."/>
            <person name="Ahrendt S.R."/>
            <person name="Lipzen A."/>
            <person name="Sullivan W."/>
            <person name="Andreopoulos W.B."/>
            <person name="Clum A."/>
            <person name="Lindquist E."/>
            <person name="Daum C."/>
            <person name="Ramamoorthy G.K."/>
            <person name="Gryganskyi A."/>
            <person name="Culley D."/>
            <person name="Magnuson J.K."/>
            <person name="James T.Y."/>
            <person name="O'Malley M.A."/>
            <person name="Stajich J.E."/>
            <person name="Spatafora J.W."/>
            <person name="Visel A."/>
            <person name="Grigoriev I.V."/>
        </authorList>
    </citation>
    <scope>NUCLEOTIDE SEQUENCE [LARGE SCALE GENOMIC DNA]</scope>
    <source>
        <strain evidence="8 9">PL171</strain>
    </source>
</reference>
<keyword evidence="5" id="KW-0539">Nucleus</keyword>
<dbReference type="InterPro" id="IPR032705">
    <property type="entry name" value="ORC4_C"/>
</dbReference>
<keyword evidence="3" id="KW-0235">DNA replication</keyword>
<proteinExistence type="inferred from homology"/>
<dbReference type="PANTHER" id="PTHR12087:SF0">
    <property type="entry name" value="ORIGIN RECOGNITION COMPLEX SUBUNIT 4"/>
    <property type="match status" value="1"/>
</dbReference>
<dbReference type="GO" id="GO:0003688">
    <property type="term" value="F:DNA replication origin binding"/>
    <property type="evidence" value="ECO:0007669"/>
    <property type="project" value="TreeGrafter"/>
</dbReference>
<dbReference type="GO" id="GO:0006270">
    <property type="term" value="P:DNA replication initiation"/>
    <property type="evidence" value="ECO:0007669"/>
    <property type="project" value="TreeGrafter"/>
</dbReference>
<dbReference type="Gene3D" id="3.40.50.300">
    <property type="entry name" value="P-loop containing nucleotide triphosphate hydrolases"/>
    <property type="match status" value="1"/>
</dbReference>
<keyword evidence="9" id="KW-1185">Reference proteome</keyword>
<feature type="non-terminal residue" evidence="8">
    <location>
        <position position="404"/>
    </location>
</feature>
<dbReference type="InterPro" id="IPR041664">
    <property type="entry name" value="AAA_16"/>
</dbReference>
<dbReference type="OrthoDB" id="343623at2759"/>
<comment type="caution">
    <text evidence="8">The sequence shown here is derived from an EMBL/GenBank/DDBJ whole genome shotgun (WGS) entry which is preliminary data.</text>
</comment>
<name>A0A1Y2HGT6_9FUNG</name>
<dbReference type="Pfam" id="PF14629">
    <property type="entry name" value="ORC4_C"/>
    <property type="match status" value="1"/>
</dbReference>
<sequence length="404" mass="43785">LIGLDSQQDQLVTLLDRTIHHHESNSVLLLGPHASGKSALLASCLAQVDASHSLYRLVTLHGLVHTDEKLAFRSLAHQLTVTDDQFDAQKFASNADALSYLIRTLRSGNDTWTPLVIVLDAFDEFTLHPKQTLLYTLLDSVQGQMNPMAVVGVSTRLDVVSNLEKRVRSRFSHRTLVFPALARDQFREVVRALVDGNPVVDEQGFEDEIVDTVHELTANVADMCAVLLPAVLALADDQEDGGDDEDHSEDRHLPALHLPTIRASLQSWLHLTAPSSLHLTYLHLAMLSTMCALADRGFAVSSTSSGPGAAGHSVTFAILFDAYSTFAKKHQTHGSPSGVVLIKKPVAYRAVSELIEGGWLTIVGGAGEGMLREFVQVELGVSLALVKAVVANHEASVPALGRWV</sequence>
<evidence type="ECO:0000256" key="1">
    <source>
        <dbReference type="ARBA" id="ARBA00004123"/>
    </source>
</evidence>
<evidence type="ECO:0000259" key="7">
    <source>
        <dbReference type="Pfam" id="PF14629"/>
    </source>
</evidence>
<dbReference type="AlphaFoldDB" id="A0A1Y2HGT6"/>
<dbReference type="SUPFAM" id="SSF52540">
    <property type="entry name" value="P-loop containing nucleoside triphosphate hydrolases"/>
    <property type="match status" value="1"/>
</dbReference>
<feature type="domain" description="Origin recognition complex subunit 4 C-terminal" evidence="7">
    <location>
        <begin position="208"/>
        <end position="390"/>
    </location>
</feature>
<evidence type="ECO:0000256" key="4">
    <source>
        <dbReference type="ARBA" id="ARBA00023125"/>
    </source>
</evidence>
<dbReference type="PANTHER" id="PTHR12087">
    <property type="entry name" value="ORIGIN RECOGNITION COMPLEX SUBUNIT 4"/>
    <property type="match status" value="1"/>
</dbReference>